<keyword evidence="3" id="KW-1185">Reference proteome</keyword>
<dbReference type="AlphaFoldDB" id="A0AAV2GM13"/>
<reference evidence="2 3" key="1">
    <citation type="submission" date="2024-04" db="EMBL/GenBank/DDBJ databases">
        <authorList>
            <person name="Fracassetti M."/>
        </authorList>
    </citation>
    <scope>NUCLEOTIDE SEQUENCE [LARGE SCALE GENOMIC DNA]</scope>
</reference>
<accession>A0AAV2GM13</accession>
<evidence type="ECO:0000256" key="1">
    <source>
        <dbReference type="SAM" id="MobiDB-lite"/>
    </source>
</evidence>
<proteinExistence type="predicted"/>
<organism evidence="2 3">
    <name type="scientific">Linum trigynum</name>
    <dbReference type="NCBI Taxonomy" id="586398"/>
    <lineage>
        <taxon>Eukaryota</taxon>
        <taxon>Viridiplantae</taxon>
        <taxon>Streptophyta</taxon>
        <taxon>Embryophyta</taxon>
        <taxon>Tracheophyta</taxon>
        <taxon>Spermatophyta</taxon>
        <taxon>Magnoliopsida</taxon>
        <taxon>eudicotyledons</taxon>
        <taxon>Gunneridae</taxon>
        <taxon>Pentapetalae</taxon>
        <taxon>rosids</taxon>
        <taxon>fabids</taxon>
        <taxon>Malpighiales</taxon>
        <taxon>Linaceae</taxon>
        <taxon>Linum</taxon>
    </lineage>
</organism>
<feature type="region of interest" description="Disordered" evidence="1">
    <location>
        <begin position="45"/>
        <end position="79"/>
    </location>
</feature>
<dbReference type="Proteomes" id="UP001497516">
    <property type="component" value="Chromosome 9"/>
</dbReference>
<gene>
    <name evidence="2" type="ORF">LTRI10_LOCUS50562</name>
</gene>
<evidence type="ECO:0000313" key="2">
    <source>
        <dbReference type="EMBL" id="CAL1411189.1"/>
    </source>
</evidence>
<protein>
    <submittedName>
        <fullName evidence="2">Uncharacterized protein</fullName>
    </submittedName>
</protein>
<sequence length="116" mass="12276">MDFHSPYLIENQNIELYGGWEIDFQSPTGSRLGAARGRLGAAAGSSSALLAGRQRQERSSIGGRLGAAGSGARRSPVAGEDEGQAASLFFYSQAVEQAVADSLDCWRRSAIKELEG</sequence>
<dbReference type="EMBL" id="OZ034822">
    <property type="protein sequence ID" value="CAL1411189.1"/>
    <property type="molecule type" value="Genomic_DNA"/>
</dbReference>
<name>A0AAV2GM13_9ROSI</name>
<evidence type="ECO:0000313" key="3">
    <source>
        <dbReference type="Proteomes" id="UP001497516"/>
    </source>
</evidence>